<evidence type="ECO:0000313" key="1">
    <source>
        <dbReference type="EMBL" id="KZX11368.1"/>
    </source>
</evidence>
<keyword evidence="2" id="KW-1185">Reference proteome</keyword>
<proteinExistence type="predicted"/>
<dbReference type="AlphaFoldDB" id="A0A165ZZC1"/>
<dbReference type="STRING" id="66851.MBORA_16130"/>
<protein>
    <recommendedName>
        <fullName evidence="3">Phage head-tail joining protein</fullName>
    </recommendedName>
</protein>
<dbReference type="Proteomes" id="UP000077428">
    <property type="component" value="Unassembled WGS sequence"/>
</dbReference>
<name>A0A165ZZC1_METOA</name>
<accession>A0A165ZZC1</accession>
<gene>
    <name evidence="1" type="ORF">MBORA_16130</name>
</gene>
<evidence type="ECO:0000313" key="2">
    <source>
        <dbReference type="Proteomes" id="UP000077428"/>
    </source>
</evidence>
<evidence type="ECO:0008006" key="3">
    <source>
        <dbReference type="Google" id="ProtNLM"/>
    </source>
</evidence>
<comment type="caution">
    <text evidence="1">The sequence shown here is derived from an EMBL/GenBank/DDBJ whole genome shotgun (WGS) entry which is preliminary data.</text>
</comment>
<organism evidence="1 2">
    <name type="scientific">Methanobrevibacter oralis</name>
    <dbReference type="NCBI Taxonomy" id="66851"/>
    <lineage>
        <taxon>Archaea</taxon>
        <taxon>Methanobacteriati</taxon>
        <taxon>Methanobacteriota</taxon>
        <taxon>Methanomada group</taxon>
        <taxon>Methanobacteria</taxon>
        <taxon>Methanobacteriales</taxon>
        <taxon>Methanobacteriaceae</taxon>
        <taxon>Methanobrevibacter</taxon>
    </lineage>
</organism>
<dbReference type="EMBL" id="LWMU01000092">
    <property type="protein sequence ID" value="KZX11368.1"/>
    <property type="molecule type" value="Genomic_DNA"/>
</dbReference>
<reference evidence="2" key="1">
    <citation type="journal article" date="2016" name="Genome Announc.">
        <title>Draft Genome Sequences of Methanobrevibacter curvatus DSM11111, Methanobrevibacter cuticularis DSM11139, Methanobrevibacter filiformis DSM11501, and Methanobrevibacter oralis DSM7256.</title>
        <authorList>
            <person name="Poehlein A."/>
            <person name="Seedorf H."/>
        </authorList>
    </citation>
    <scope>NUCLEOTIDE SEQUENCE [LARGE SCALE GENOMIC DNA]</scope>
    <source>
        <strain evidence="2">DSM 7256 / JCM 30027 / ZR</strain>
    </source>
</reference>
<sequence length="111" mass="13135">MSIFFANEELKLYTCNTSEYDDYGRKTTYTYRETIPCDMQPYTPSSSLKEFGKILQDTIEVFIDKDVTVYDTDKIIINDIRYEIVGSVEKWNFGPLAHKRILLQKYRKGEH</sequence>
<dbReference type="RefSeq" id="WP_042693443.1">
    <property type="nucleotide sequence ID" value="NZ_CABMAB010000022.1"/>
</dbReference>
<dbReference type="PATRIC" id="fig|66851.6.peg.1753"/>